<dbReference type="InterPro" id="IPR003959">
    <property type="entry name" value="ATPase_AAA_core"/>
</dbReference>
<comment type="caution">
    <text evidence="9">The sequence shown here is derived from an EMBL/GenBank/DDBJ whole genome shotgun (WGS) entry which is preliminary data.</text>
</comment>
<reference evidence="9 10" key="1">
    <citation type="submission" date="2021-01" db="EMBL/GenBank/DDBJ databases">
        <title>Adiantum capillus-veneris genome.</title>
        <authorList>
            <person name="Fang Y."/>
            <person name="Liao Q."/>
        </authorList>
    </citation>
    <scope>NUCLEOTIDE SEQUENCE [LARGE SCALE GENOMIC DNA]</scope>
    <source>
        <strain evidence="9">H3</strain>
        <tissue evidence="9">Leaf</tissue>
    </source>
</reference>
<evidence type="ECO:0000256" key="6">
    <source>
        <dbReference type="PROSITE-ProRule" id="PRU01251"/>
    </source>
</evidence>
<dbReference type="AlphaFoldDB" id="A0A9D4V6Z6"/>
<keyword evidence="2" id="KW-0934">Plastid</keyword>
<evidence type="ECO:0000259" key="8">
    <source>
        <dbReference type="PROSITE" id="PS51903"/>
    </source>
</evidence>
<dbReference type="InterPro" id="IPR036628">
    <property type="entry name" value="Clp_N_dom_sf"/>
</dbReference>
<feature type="compositionally biased region" description="Polar residues" evidence="7">
    <location>
        <begin position="423"/>
        <end position="445"/>
    </location>
</feature>
<dbReference type="Gene3D" id="1.10.1780.10">
    <property type="entry name" value="Clp, N-terminal domain"/>
    <property type="match status" value="1"/>
</dbReference>
<feature type="domain" description="Clp R" evidence="8">
    <location>
        <begin position="8"/>
        <end position="168"/>
    </location>
</feature>
<protein>
    <recommendedName>
        <fullName evidence="8">Clp R domain-containing protein</fullName>
    </recommendedName>
</protein>
<dbReference type="InterPro" id="IPR027417">
    <property type="entry name" value="P-loop_NTPase"/>
</dbReference>
<dbReference type="Proteomes" id="UP000886520">
    <property type="component" value="Chromosome 5"/>
</dbReference>
<keyword evidence="4" id="KW-0805">Transcription regulation</keyword>
<dbReference type="SUPFAM" id="SSF81923">
    <property type="entry name" value="Double Clp-N motif"/>
    <property type="match status" value="1"/>
</dbReference>
<dbReference type="EMBL" id="JABFUD020000005">
    <property type="protein sequence ID" value="KAI5080097.1"/>
    <property type="molecule type" value="Genomic_DNA"/>
</dbReference>
<dbReference type="OrthoDB" id="1929681at2759"/>
<dbReference type="PROSITE" id="PS51903">
    <property type="entry name" value="CLP_R"/>
    <property type="match status" value="1"/>
</dbReference>
<evidence type="ECO:0000313" key="10">
    <source>
        <dbReference type="Proteomes" id="UP000886520"/>
    </source>
</evidence>
<dbReference type="PANTHER" id="PTHR43572">
    <property type="entry name" value="CHAPERONE PROTEIN CLPD, CHLOROPLASTIC"/>
    <property type="match status" value="1"/>
</dbReference>
<keyword evidence="5" id="KW-0804">Transcription</keyword>
<feature type="compositionally biased region" description="Polar residues" evidence="7">
    <location>
        <begin position="838"/>
        <end position="857"/>
    </location>
</feature>
<dbReference type="InterPro" id="IPR051650">
    <property type="entry name" value="SL_signaling_regulator"/>
</dbReference>
<keyword evidence="3 6" id="KW-0677">Repeat</keyword>
<dbReference type="PANTHER" id="PTHR43572:SF13">
    <property type="entry name" value="PROTEIN SUPPRESSOR OF MAX2 1"/>
    <property type="match status" value="1"/>
</dbReference>
<dbReference type="GO" id="GO:0016887">
    <property type="term" value="F:ATP hydrolysis activity"/>
    <property type="evidence" value="ECO:0007669"/>
    <property type="project" value="InterPro"/>
</dbReference>
<dbReference type="SUPFAM" id="SSF52540">
    <property type="entry name" value="P-loop containing nucleoside triphosphate hydrolases"/>
    <property type="match status" value="1"/>
</dbReference>
<evidence type="ECO:0000256" key="5">
    <source>
        <dbReference type="ARBA" id="ARBA00023163"/>
    </source>
</evidence>
<sequence length="952" mass="102327">MRAGVSTVQQTLTTEAASILKQAVTEASKRGHAQATPLHVAATLLVSPSSPLRRACIQTHPHSTPLPHCRGLELCFNIALERLQAAQGPLPNGQPSYSNALVAALKRAQAHQRRGCPEQQQQPLLAVKVELEQLIISILDDPSVSRVMREAGFSSTDVKSHLEEMVTLMASHHSVSHGITDPVRLPLSVSAMDQMGFRLRGGGIIPLPSGIEESKQVLEVLLRMKMRNPVLLGDSAARVDGVIKDVIQHIERGNAPEQLHGVKVISANLSFVTLMNASKEDLRLRFMELNKSVQELILRGGVVLNVGNLQWLLQVRALTSLSAATNQAYRSCQALYPDLESQWELQSIRVGALGSGSLSARIQEPGIDSLALSLLPSSGATLQLSIPGGEGDGEKLTCCPECTTKYEKEALLLRDQEGGKQPDSPQSCSSSVETPSKSINDGGLQSTCGSQPALPLWLQKALPDGSKSVAAAVVEVYDKPMPLAMRLQELQKKWNQACRSLHTERLPRWKESIEMCQQPSGQVSGNPLDHTLSLLRENSTGPGVTRPVVGGFSPLNGHPCSRPITSNLSVRSMQNGTSEQLLQVRAHKDRLQEDMNGCSASMIRFPWQATSAAMPDTRTTEAASPCSTADNAARGHSKLFLRMNPDALGQLCKGLAKKVGWQPGIISTIAKTVMQCRSGLGKRAGAGVSFKGDAWLLFLGHDRDGKRLMAEALAELSFGEAKKPICLTFGKQQQDVNSPATWSLGLSVPSRGKMPLDQLADAVRHNPSSLFYLEDVEQADSMFRASLVRAMSKGRLVDSSGRDVTFSSVIVVMTSSVGLDCKEGKLTAGSQSRKESPHATNEGSTHLQTSLGQSSPVSKRKGSWDSDNDSKERGSSKRANLGLALNLDLNLAAGENDTLAIPVSRLPAQDPCDVLGTSRPELIDDEVLLGARKQLGELCDLVDAAVVFASPL</sequence>
<evidence type="ECO:0000256" key="3">
    <source>
        <dbReference type="ARBA" id="ARBA00022737"/>
    </source>
</evidence>
<proteinExistence type="inferred from homology"/>
<evidence type="ECO:0000256" key="7">
    <source>
        <dbReference type="SAM" id="MobiDB-lite"/>
    </source>
</evidence>
<dbReference type="GO" id="GO:0005524">
    <property type="term" value="F:ATP binding"/>
    <property type="evidence" value="ECO:0007669"/>
    <property type="project" value="InterPro"/>
</dbReference>
<dbReference type="Gene3D" id="3.40.50.300">
    <property type="entry name" value="P-loop containing nucleotide triphosphate hydrolases"/>
    <property type="match status" value="2"/>
</dbReference>
<keyword evidence="10" id="KW-1185">Reference proteome</keyword>
<keyword evidence="2" id="KW-0150">Chloroplast</keyword>
<accession>A0A9D4V6Z6</accession>
<name>A0A9D4V6Z6_ADICA</name>
<dbReference type="Pfam" id="PF07724">
    <property type="entry name" value="AAA_2"/>
    <property type="match status" value="1"/>
</dbReference>
<evidence type="ECO:0000313" key="9">
    <source>
        <dbReference type="EMBL" id="KAI5080097.1"/>
    </source>
</evidence>
<feature type="compositionally biased region" description="Basic and acidic residues" evidence="7">
    <location>
        <begin position="862"/>
        <end position="875"/>
    </location>
</feature>
<feature type="region of interest" description="Disordered" evidence="7">
    <location>
        <begin position="416"/>
        <end position="445"/>
    </location>
</feature>
<gene>
    <name evidence="9" type="ORF">GOP47_0005576</name>
</gene>
<feature type="region of interest" description="Disordered" evidence="7">
    <location>
        <begin position="826"/>
        <end position="877"/>
    </location>
</feature>
<comment type="similarity">
    <text evidence="1">Belongs to the ClpA/ClpB family.</text>
</comment>
<organism evidence="9 10">
    <name type="scientific">Adiantum capillus-veneris</name>
    <name type="common">Maidenhair fern</name>
    <dbReference type="NCBI Taxonomy" id="13818"/>
    <lineage>
        <taxon>Eukaryota</taxon>
        <taxon>Viridiplantae</taxon>
        <taxon>Streptophyta</taxon>
        <taxon>Embryophyta</taxon>
        <taxon>Tracheophyta</taxon>
        <taxon>Polypodiopsida</taxon>
        <taxon>Polypodiidae</taxon>
        <taxon>Polypodiales</taxon>
        <taxon>Pteridineae</taxon>
        <taxon>Pteridaceae</taxon>
        <taxon>Vittarioideae</taxon>
        <taxon>Adiantum</taxon>
    </lineage>
</organism>
<dbReference type="Pfam" id="PF23569">
    <property type="entry name" value="NBD_SMAX1"/>
    <property type="match status" value="1"/>
</dbReference>
<evidence type="ECO:0000256" key="2">
    <source>
        <dbReference type="ARBA" id="ARBA00022528"/>
    </source>
</evidence>
<dbReference type="InterPro" id="IPR058680">
    <property type="entry name" value="NBD_SMAX1-like"/>
</dbReference>
<dbReference type="InterPro" id="IPR004176">
    <property type="entry name" value="Clp_R_N"/>
</dbReference>
<evidence type="ECO:0000256" key="1">
    <source>
        <dbReference type="ARBA" id="ARBA00008675"/>
    </source>
</evidence>
<dbReference type="Pfam" id="PF02861">
    <property type="entry name" value="Clp_N"/>
    <property type="match status" value="1"/>
</dbReference>
<evidence type="ECO:0000256" key="4">
    <source>
        <dbReference type="ARBA" id="ARBA00023015"/>
    </source>
</evidence>